<dbReference type="Pfam" id="PF00067">
    <property type="entry name" value="p450"/>
    <property type="match status" value="1"/>
</dbReference>
<keyword evidence="4" id="KW-0560">Oxidoreductase</keyword>
<dbReference type="InterPro" id="IPR036396">
    <property type="entry name" value="Cyt_P450_sf"/>
</dbReference>
<keyword evidence="3 4" id="KW-0479">Metal-binding</keyword>
<comment type="similarity">
    <text evidence="2 4">Belongs to the cytochrome P450 family.</text>
</comment>
<sequence>MESLPVQVWEKLLDSWHYRVLAAAAAGTAALVALRCLRPRQTDFAEVPGFPLVGVLPKLGKIPDDFVEKLEGWMKEYGKDGVCEYNLMGARFVLVACKEGLDQIMHARPYKVTRSTDFSRIAKVLYGLFTAEGESWKRQRRIISPAFNAKNTLSFFPLIKRVVDEATQKCDAAVGSDVNFTQLTRCLSAEVIATTAFGEGFGVFRKDKTRELAEVDQVMHDLGRRAFAPFAWWKLPFLGRFEHLQSTFNTLTGSLAKFTHETHKDSHAHTILGKLDQIAGAGEKLSREELLGNVATLFVAGTDTTNIALTWALYLLAKNPEQQAHVAREVRAKAPNGVSTHEQLDHLHLVQGVWAETLRMHSPAPVVFLTAAQPFELLGRTLPSGTHLTLLNRLQANIGPEAKSLGTDLDAFRPGRWIAAGGEALIAEAAALQGLFFGAGARTCPGQRLAELEGQLFLAEFLRRFEVGGDVPDLGEKTHFTQNPDRDVVLRLAARRD</sequence>
<keyword evidence="3 4" id="KW-0408">Iron</keyword>
<dbReference type="PRINTS" id="PR00385">
    <property type="entry name" value="P450"/>
</dbReference>
<dbReference type="Gene3D" id="1.10.630.10">
    <property type="entry name" value="Cytochrome P450"/>
    <property type="match status" value="1"/>
</dbReference>
<dbReference type="PROSITE" id="PS00086">
    <property type="entry name" value="CYTOCHROME_P450"/>
    <property type="match status" value="1"/>
</dbReference>
<dbReference type="InterPro" id="IPR017972">
    <property type="entry name" value="Cyt_P450_CS"/>
</dbReference>
<dbReference type="PRINTS" id="PR00463">
    <property type="entry name" value="EP450I"/>
</dbReference>
<proteinExistence type="inferred from homology"/>
<evidence type="ECO:0008006" key="6">
    <source>
        <dbReference type="Google" id="ProtNLM"/>
    </source>
</evidence>
<evidence type="ECO:0000256" key="2">
    <source>
        <dbReference type="ARBA" id="ARBA00010617"/>
    </source>
</evidence>
<evidence type="ECO:0000256" key="1">
    <source>
        <dbReference type="ARBA" id="ARBA00001971"/>
    </source>
</evidence>
<organism evidence="5">
    <name type="scientific">Noctiluca scintillans</name>
    <name type="common">Sea sparkle</name>
    <name type="synonym">Red tide dinoflagellate</name>
    <dbReference type="NCBI Taxonomy" id="2966"/>
    <lineage>
        <taxon>Eukaryota</taxon>
        <taxon>Sar</taxon>
        <taxon>Alveolata</taxon>
        <taxon>Dinophyceae</taxon>
        <taxon>Noctilucales</taxon>
        <taxon>Noctilucaceae</taxon>
        <taxon>Noctiluca</taxon>
    </lineage>
</organism>
<dbReference type="GO" id="GO:0005506">
    <property type="term" value="F:iron ion binding"/>
    <property type="evidence" value="ECO:0007669"/>
    <property type="project" value="InterPro"/>
</dbReference>
<dbReference type="InterPro" id="IPR050121">
    <property type="entry name" value="Cytochrome_P450_monoxygenase"/>
</dbReference>
<dbReference type="PANTHER" id="PTHR24305:SF166">
    <property type="entry name" value="CYTOCHROME P450 12A4, MITOCHONDRIAL-RELATED"/>
    <property type="match status" value="1"/>
</dbReference>
<dbReference type="GO" id="GO:0004497">
    <property type="term" value="F:monooxygenase activity"/>
    <property type="evidence" value="ECO:0007669"/>
    <property type="project" value="UniProtKB-KW"/>
</dbReference>
<name>A0A7S1FA11_NOCSC</name>
<keyword evidence="3 4" id="KW-0349">Heme</keyword>
<dbReference type="InterPro" id="IPR001128">
    <property type="entry name" value="Cyt_P450"/>
</dbReference>
<dbReference type="SUPFAM" id="SSF48264">
    <property type="entry name" value="Cytochrome P450"/>
    <property type="match status" value="1"/>
</dbReference>
<keyword evidence="4" id="KW-0503">Monooxygenase</keyword>
<dbReference type="GO" id="GO:0016705">
    <property type="term" value="F:oxidoreductase activity, acting on paired donors, with incorporation or reduction of molecular oxygen"/>
    <property type="evidence" value="ECO:0007669"/>
    <property type="project" value="InterPro"/>
</dbReference>
<evidence type="ECO:0000313" key="5">
    <source>
        <dbReference type="EMBL" id="CAD8852775.1"/>
    </source>
</evidence>
<evidence type="ECO:0000256" key="4">
    <source>
        <dbReference type="RuleBase" id="RU000461"/>
    </source>
</evidence>
<accession>A0A7S1FA11</accession>
<evidence type="ECO:0000256" key="3">
    <source>
        <dbReference type="PIRSR" id="PIRSR602401-1"/>
    </source>
</evidence>
<feature type="binding site" description="axial binding residue" evidence="3">
    <location>
        <position position="444"/>
    </location>
    <ligand>
        <name>heme</name>
        <dbReference type="ChEBI" id="CHEBI:30413"/>
    </ligand>
    <ligandPart>
        <name>Fe</name>
        <dbReference type="ChEBI" id="CHEBI:18248"/>
    </ligandPart>
</feature>
<reference evidence="5" key="1">
    <citation type="submission" date="2021-01" db="EMBL/GenBank/DDBJ databases">
        <authorList>
            <person name="Corre E."/>
            <person name="Pelletier E."/>
            <person name="Niang G."/>
            <person name="Scheremetjew M."/>
            <person name="Finn R."/>
            <person name="Kale V."/>
            <person name="Holt S."/>
            <person name="Cochrane G."/>
            <person name="Meng A."/>
            <person name="Brown T."/>
            <person name="Cohen L."/>
        </authorList>
    </citation>
    <scope>NUCLEOTIDE SEQUENCE</scope>
</reference>
<dbReference type="PANTHER" id="PTHR24305">
    <property type="entry name" value="CYTOCHROME P450"/>
    <property type="match status" value="1"/>
</dbReference>
<dbReference type="GO" id="GO:0020037">
    <property type="term" value="F:heme binding"/>
    <property type="evidence" value="ECO:0007669"/>
    <property type="project" value="InterPro"/>
</dbReference>
<dbReference type="CDD" id="cd00302">
    <property type="entry name" value="cytochrome_P450"/>
    <property type="match status" value="1"/>
</dbReference>
<comment type="cofactor">
    <cofactor evidence="1 3">
        <name>heme</name>
        <dbReference type="ChEBI" id="CHEBI:30413"/>
    </cofactor>
</comment>
<gene>
    <name evidence="5" type="ORF">NSCI0253_LOCUS27125</name>
</gene>
<dbReference type="AlphaFoldDB" id="A0A7S1FA11"/>
<dbReference type="InterPro" id="IPR002401">
    <property type="entry name" value="Cyt_P450_E_grp-I"/>
</dbReference>
<dbReference type="EMBL" id="HBFQ01038251">
    <property type="protein sequence ID" value="CAD8852775.1"/>
    <property type="molecule type" value="Transcribed_RNA"/>
</dbReference>
<protein>
    <recommendedName>
        <fullName evidence="6">Cytochrome P450</fullName>
    </recommendedName>
</protein>